<protein>
    <submittedName>
        <fullName evidence="4">Non-ribosomal peptide synthetase</fullName>
    </submittedName>
</protein>
<feature type="domain" description="Carrier" evidence="3">
    <location>
        <begin position="10"/>
        <end position="85"/>
    </location>
</feature>
<name>A0ABU6DVI6_9GAMM</name>
<keyword evidence="1" id="KW-0596">Phosphopantetheine</keyword>
<dbReference type="PANTHER" id="PTHR43775">
    <property type="entry name" value="FATTY ACID SYNTHASE"/>
    <property type="match status" value="1"/>
</dbReference>
<gene>
    <name evidence="4" type="ORF">I2F25_12500</name>
</gene>
<accession>A0ABU6DVI6</accession>
<dbReference type="PANTHER" id="PTHR43775:SF37">
    <property type="entry name" value="SI:DKEY-61P9.11"/>
    <property type="match status" value="1"/>
</dbReference>
<dbReference type="SUPFAM" id="SSF47336">
    <property type="entry name" value="ACP-like"/>
    <property type="match status" value="1"/>
</dbReference>
<comment type="caution">
    <text evidence="4">The sequence shown here is derived from an EMBL/GenBank/DDBJ whole genome shotgun (WGS) entry which is preliminary data.</text>
</comment>
<dbReference type="PROSITE" id="PS00012">
    <property type="entry name" value="PHOSPHOPANTETHEINE"/>
    <property type="match status" value="1"/>
</dbReference>
<organism evidence="4 5">
    <name type="scientific">Acinetobacter pollinis</name>
    <dbReference type="NCBI Taxonomy" id="2605270"/>
    <lineage>
        <taxon>Bacteria</taxon>
        <taxon>Pseudomonadati</taxon>
        <taxon>Pseudomonadota</taxon>
        <taxon>Gammaproteobacteria</taxon>
        <taxon>Moraxellales</taxon>
        <taxon>Moraxellaceae</taxon>
        <taxon>Acinetobacter</taxon>
    </lineage>
</organism>
<dbReference type="EMBL" id="VTDN01000017">
    <property type="protein sequence ID" value="MEB5477845.1"/>
    <property type="molecule type" value="Genomic_DNA"/>
</dbReference>
<dbReference type="InterPro" id="IPR036736">
    <property type="entry name" value="ACP-like_sf"/>
</dbReference>
<dbReference type="Gene3D" id="3.40.50.1820">
    <property type="entry name" value="alpha/beta hydrolase"/>
    <property type="match status" value="1"/>
</dbReference>
<dbReference type="InterPro" id="IPR029058">
    <property type="entry name" value="AB_hydrolase_fold"/>
</dbReference>
<proteinExistence type="predicted"/>
<evidence type="ECO:0000313" key="4">
    <source>
        <dbReference type="EMBL" id="MEB5477845.1"/>
    </source>
</evidence>
<reference evidence="4 5" key="1">
    <citation type="submission" date="2019-08" db="EMBL/GenBank/DDBJ databases">
        <title>Five species of Acinetobacter isolated from floral nectar and animal pollinators.</title>
        <authorList>
            <person name="Hendry T.A."/>
        </authorList>
    </citation>
    <scope>NUCLEOTIDE SEQUENCE [LARGE SCALE GENOMIC DNA]</scope>
    <source>
        <strain evidence="4 5">MD18.27</strain>
    </source>
</reference>
<dbReference type="InterPro" id="IPR001031">
    <property type="entry name" value="Thioesterase"/>
</dbReference>
<evidence type="ECO:0000313" key="5">
    <source>
        <dbReference type="Proteomes" id="UP001339883"/>
    </source>
</evidence>
<evidence type="ECO:0000256" key="2">
    <source>
        <dbReference type="ARBA" id="ARBA00022553"/>
    </source>
</evidence>
<dbReference type="Gene3D" id="1.10.1200.10">
    <property type="entry name" value="ACP-like"/>
    <property type="match status" value="1"/>
</dbReference>
<evidence type="ECO:0000256" key="1">
    <source>
        <dbReference type="ARBA" id="ARBA00022450"/>
    </source>
</evidence>
<dbReference type="InterPro" id="IPR009081">
    <property type="entry name" value="PP-bd_ACP"/>
</dbReference>
<dbReference type="Proteomes" id="UP001339883">
    <property type="component" value="Unassembled WGS sequence"/>
</dbReference>
<dbReference type="InterPro" id="IPR006162">
    <property type="entry name" value="Ppantetheine_attach_site"/>
</dbReference>
<evidence type="ECO:0000259" key="3">
    <source>
        <dbReference type="PROSITE" id="PS50075"/>
    </source>
</evidence>
<keyword evidence="2" id="KW-0597">Phosphoprotein</keyword>
<dbReference type="SUPFAM" id="SSF53474">
    <property type="entry name" value="alpha/beta-Hydrolases"/>
    <property type="match status" value="1"/>
</dbReference>
<sequence length="351" mass="39598">MKKENSLNHLTEIEVKNKLNNIWKNILATDSFDNDTSFFELGGDSILTIMLIENIDKELNYQFNITSITSNSSINKMAKLISSESILETSTNLIPLQTKGNKNPFFGIHPLFGLIYPYINLAKELGKERPFYAFQSKGYNKNETSPDNIESLAEGYITEMKKLQPVGPYSIGGWSFGAVVAYEMAQQLRNTGDIVENVILIDLATDSAEKFFQKVPKTVLIKRFLEIVYAALISYDPSFKKGNLFRNIIFRPKKTLLFISKILIPMTKIGYTNTQALKKYILKPYSGDITLIHTADPEFTSIDSIDLGWDTLVIGNLKAVKIEGAHLNLHTYPYVIDLAKELNATLDNTQV</sequence>
<dbReference type="InterPro" id="IPR050091">
    <property type="entry name" value="PKS_NRPS_Biosynth_Enz"/>
</dbReference>
<dbReference type="Pfam" id="PF00975">
    <property type="entry name" value="Thioesterase"/>
    <property type="match status" value="1"/>
</dbReference>
<dbReference type="RefSeq" id="WP_325776229.1">
    <property type="nucleotide sequence ID" value="NZ_VTDN01000017.1"/>
</dbReference>
<keyword evidence="5" id="KW-1185">Reference proteome</keyword>
<dbReference type="Pfam" id="PF00550">
    <property type="entry name" value="PP-binding"/>
    <property type="match status" value="1"/>
</dbReference>
<dbReference type="PROSITE" id="PS50075">
    <property type="entry name" value="CARRIER"/>
    <property type="match status" value="1"/>
</dbReference>